<feature type="compositionally biased region" description="Gly residues" evidence="1">
    <location>
        <begin position="91"/>
        <end position="105"/>
    </location>
</feature>
<proteinExistence type="predicted"/>
<reference evidence="3 4" key="1">
    <citation type="submission" date="2016-11" db="EMBL/GenBank/DDBJ databases">
        <authorList>
            <person name="Jaros S."/>
            <person name="Januszkiewicz K."/>
            <person name="Wedrychowicz H."/>
        </authorList>
    </citation>
    <scope>NUCLEOTIDE SEQUENCE [LARGE SCALE GENOMIC DNA]</scope>
    <source>
        <strain evidence="3 4">GAS242</strain>
    </source>
</reference>
<feature type="signal peptide" evidence="2">
    <location>
        <begin position="1"/>
        <end position="20"/>
    </location>
</feature>
<evidence type="ECO:0000256" key="1">
    <source>
        <dbReference type="SAM" id="MobiDB-lite"/>
    </source>
</evidence>
<dbReference type="EMBL" id="LT670818">
    <property type="protein sequence ID" value="SHG75826.1"/>
    <property type="molecule type" value="Genomic_DNA"/>
</dbReference>
<dbReference type="AlphaFoldDB" id="A0A1M5MF05"/>
<evidence type="ECO:0000256" key="2">
    <source>
        <dbReference type="SAM" id="SignalP"/>
    </source>
</evidence>
<evidence type="ECO:0000313" key="4">
    <source>
        <dbReference type="Proteomes" id="UP000190675"/>
    </source>
</evidence>
<sequence length="178" mass="17681">MSAKALLTLSASVLLGAAIAAPHAAFAQFRPPPALAGPPPGLGAGGPPPGLGAGGPPPGGSPAGPVAGFAARGPVGAPPRDVAGAPPRLNGAGGLQGPDRGGQAGFRGIEGRGAAYSANRYARNAYDSHGYGRGYRYGPYAAAAAYAYGRSYSSDDGCYYVSTYRRYGTRRVLVCDGD</sequence>
<feature type="compositionally biased region" description="Pro residues" evidence="1">
    <location>
        <begin position="36"/>
        <end position="60"/>
    </location>
</feature>
<dbReference type="RefSeq" id="WP_079567432.1">
    <property type="nucleotide sequence ID" value="NZ_LT670818.1"/>
</dbReference>
<feature type="chain" id="PRO_5009912307" description="Translation initiation factor IF-2" evidence="2">
    <location>
        <begin position="21"/>
        <end position="178"/>
    </location>
</feature>
<protein>
    <recommendedName>
        <fullName evidence="5">Translation initiation factor IF-2</fullName>
    </recommendedName>
</protein>
<feature type="region of interest" description="Disordered" evidence="1">
    <location>
        <begin position="36"/>
        <end position="106"/>
    </location>
</feature>
<organism evidence="3 4">
    <name type="scientific">Bradyrhizobium erythrophlei</name>
    <dbReference type="NCBI Taxonomy" id="1437360"/>
    <lineage>
        <taxon>Bacteria</taxon>
        <taxon>Pseudomonadati</taxon>
        <taxon>Pseudomonadota</taxon>
        <taxon>Alphaproteobacteria</taxon>
        <taxon>Hyphomicrobiales</taxon>
        <taxon>Nitrobacteraceae</taxon>
        <taxon>Bradyrhizobium</taxon>
    </lineage>
</organism>
<evidence type="ECO:0000313" key="3">
    <source>
        <dbReference type="EMBL" id="SHG75826.1"/>
    </source>
</evidence>
<dbReference type="Proteomes" id="UP000190675">
    <property type="component" value="Chromosome I"/>
</dbReference>
<accession>A0A1M5MF05</accession>
<gene>
    <name evidence="3" type="ORF">SAMN05444169_3991</name>
</gene>
<evidence type="ECO:0008006" key="5">
    <source>
        <dbReference type="Google" id="ProtNLM"/>
    </source>
</evidence>
<keyword evidence="2" id="KW-0732">Signal</keyword>
<name>A0A1M5MF05_9BRAD</name>